<accession>A0AAJ0IFA8</accession>
<proteinExistence type="predicted"/>
<feature type="region of interest" description="Disordered" evidence="1">
    <location>
        <begin position="1"/>
        <end position="55"/>
    </location>
</feature>
<reference evidence="2 3" key="1">
    <citation type="journal article" date="2023" name="Mol. Phylogenet. Evol.">
        <title>Genome-scale phylogeny and comparative genomics of the fungal order Sordariales.</title>
        <authorList>
            <person name="Hensen N."/>
            <person name="Bonometti L."/>
            <person name="Westerberg I."/>
            <person name="Brannstrom I.O."/>
            <person name="Guillou S."/>
            <person name="Cros-Aarteil S."/>
            <person name="Calhoun S."/>
            <person name="Haridas S."/>
            <person name="Kuo A."/>
            <person name="Mondo S."/>
            <person name="Pangilinan J."/>
            <person name="Riley R."/>
            <person name="LaButti K."/>
            <person name="Andreopoulos B."/>
            <person name="Lipzen A."/>
            <person name="Chen C."/>
            <person name="Yan M."/>
            <person name="Daum C."/>
            <person name="Ng V."/>
            <person name="Clum A."/>
            <person name="Steindorff A."/>
            <person name="Ohm R.A."/>
            <person name="Martin F."/>
            <person name="Silar P."/>
            <person name="Natvig D.O."/>
            <person name="Lalanne C."/>
            <person name="Gautier V."/>
            <person name="Ament-Velasquez S.L."/>
            <person name="Kruys A."/>
            <person name="Hutchinson M.I."/>
            <person name="Powell A.J."/>
            <person name="Barry K."/>
            <person name="Miller A.N."/>
            <person name="Grigoriev I.V."/>
            <person name="Debuchy R."/>
            <person name="Gladieux P."/>
            <person name="Hiltunen Thoren M."/>
            <person name="Johannesson H."/>
        </authorList>
    </citation>
    <scope>NUCLEOTIDE SEQUENCE [LARGE SCALE GENOMIC DNA]</scope>
    <source>
        <strain evidence="2 3">FGSC 10403</strain>
    </source>
</reference>
<evidence type="ECO:0000313" key="3">
    <source>
        <dbReference type="Proteomes" id="UP001285908"/>
    </source>
</evidence>
<organism evidence="2 3">
    <name type="scientific">Neurospora hispaniola</name>
    <dbReference type="NCBI Taxonomy" id="588809"/>
    <lineage>
        <taxon>Eukaryota</taxon>
        <taxon>Fungi</taxon>
        <taxon>Dikarya</taxon>
        <taxon>Ascomycota</taxon>
        <taxon>Pezizomycotina</taxon>
        <taxon>Sordariomycetes</taxon>
        <taxon>Sordariomycetidae</taxon>
        <taxon>Sordariales</taxon>
        <taxon>Sordariaceae</taxon>
        <taxon>Neurospora</taxon>
    </lineage>
</organism>
<dbReference type="EMBL" id="JAULSX010000001">
    <property type="protein sequence ID" value="KAK3499273.1"/>
    <property type="molecule type" value="Genomic_DNA"/>
</dbReference>
<comment type="caution">
    <text evidence="2">The sequence shown here is derived from an EMBL/GenBank/DDBJ whole genome shotgun (WGS) entry which is preliminary data.</text>
</comment>
<sequence>MRVFAGHGCGNQNVGPFEPRRRTHNLEQPSEGLKAEETQERSHTSLYGNTPAENTSPLKFPTTFACVLATHPTHPFFPHAHLLSF</sequence>
<dbReference type="GeneID" id="87873659"/>
<gene>
    <name evidence="2" type="ORF">B0T23DRAFT_349350</name>
</gene>
<evidence type="ECO:0000313" key="2">
    <source>
        <dbReference type="EMBL" id="KAK3499273.1"/>
    </source>
</evidence>
<keyword evidence="3" id="KW-1185">Reference proteome</keyword>
<name>A0AAJ0IFA8_9PEZI</name>
<dbReference type="Proteomes" id="UP001285908">
    <property type="component" value="Unassembled WGS sequence"/>
</dbReference>
<dbReference type="RefSeq" id="XP_062696906.1">
    <property type="nucleotide sequence ID" value="XM_062836037.1"/>
</dbReference>
<feature type="compositionally biased region" description="Polar residues" evidence="1">
    <location>
        <begin position="44"/>
        <end position="55"/>
    </location>
</feature>
<protein>
    <submittedName>
        <fullName evidence="2">Uncharacterized protein</fullName>
    </submittedName>
</protein>
<evidence type="ECO:0000256" key="1">
    <source>
        <dbReference type="SAM" id="MobiDB-lite"/>
    </source>
</evidence>
<feature type="compositionally biased region" description="Basic and acidic residues" evidence="1">
    <location>
        <begin position="33"/>
        <end position="43"/>
    </location>
</feature>
<dbReference type="AlphaFoldDB" id="A0AAJ0IFA8"/>